<feature type="compositionally biased region" description="Low complexity" evidence="1">
    <location>
        <begin position="8"/>
        <end position="22"/>
    </location>
</feature>
<dbReference type="Gene3D" id="2.60.200.60">
    <property type="match status" value="1"/>
</dbReference>
<comment type="caution">
    <text evidence="2">The sequence shown here is derived from an EMBL/GenBank/DDBJ whole genome shotgun (WGS) entry which is preliminary data.</text>
</comment>
<proteinExistence type="predicted"/>
<dbReference type="InterPro" id="IPR008727">
    <property type="entry name" value="PAAR_motif"/>
</dbReference>
<dbReference type="CDD" id="cd14739">
    <property type="entry name" value="PAAR_3"/>
    <property type="match status" value="1"/>
</dbReference>
<dbReference type="AlphaFoldDB" id="A0A419VYP4"/>
<protein>
    <submittedName>
        <fullName evidence="2">Putative Zn-binding protein involved in type VI secretion</fullName>
    </submittedName>
</protein>
<gene>
    <name evidence="2" type="ORF">BC643_3512</name>
</gene>
<dbReference type="Proteomes" id="UP000283387">
    <property type="component" value="Unassembled WGS sequence"/>
</dbReference>
<dbReference type="EMBL" id="RAPN01000002">
    <property type="protein sequence ID" value="RKD88363.1"/>
    <property type="molecule type" value="Genomic_DNA"/>
</dbReference>
<evidence type="ECO:0000256" key="1">
    <source>
        <dbReference type="SAM" id="MobiDB-lite"/>
    </source>
</evidence>
<feature type="region of interest" description="Disordered" evidence="1">
    <location>
        <begin position="1"/>
        <end position="22"/>
    </location>
</feature>
<accession>A0A419VYP4</accession>
<dbReference type="Pfam" id="PF05488">
    <property type="entry name" value="PAAR_motif"/>
    <property type="match status" value="1"/>
</dbReference>
<dbReference type="OrthoDB" id="9807902at2"/>
<sequence>MPAAARMTDTTTHGGTIIGPGDPTVLIGGMPAAVMGDNHICSLPPNVHQPTVSPFPMGSATVLIGGKPAIRVGDTCICGATAAVGEPTVIIG</sequence>
<dbReference type="RefSeq" id="WP_120274531.1">
    <property type="nucleotide sequence ID" value="NZ_RAPN01000002.1"/>
</dbReference>
<evidence type="ECO:0000313" key="3">
    <source>
        <dbReference type="Proteomes" id="UP000283387"/>
    </source>
</evidence>
<reference evidence="2 3" key="1">
    <citation type="submission" date="2018-09" db="EMBL/GenBank/DDBJ databases">
        <title>Genomic Encyclopedia of Archaeal and Bacterial Type Strains, Phase II (KMG-II): from individual species to whole genera.</title>
        <authorList>
            <person name="Goeker M."/>
        </authorList>
    </citation>
    <scope>NUCLEOTIDE SEQUENCE [LARGE SCALE GENOMIC DNA]</scope>
    <source>
        <strain evidence="2 3">DSM 27148</strain>
    </source>
</reference>
<name>A0A419VYP4_9BACT</name>
<evidence type="ECO:0000313" key="2">
    <source>
        <dbReference type="EMBL" id="RKD88363.1"/>
    </source>
</evidence>
<keyword evidence="3" id="KW-1185">Reference proteome</keyword>
<organism evidence="2 3">
    <name type="scientific">Mangrovibacterium diazotrophicum</name>
    <dbReference type="NCBI Taxonomy" id="1261403"/>
    <lineage>
        <taxon>Bacteria</taxon>
        <taxon>Pseudomonadati</taxon>
        <taxon>Bacteroidota</taxon>
        <taxon>Bacteroidia</taxon>
        <taxon>Marinilabiliales</taxon>
        <taxon>Prolixibacteraceae</taxon>
        <taxon>Mangrovibacterium</taxon>
    </lineage>
</organism>